<feature type="domain" description="GP-PDE" evidence="1">
    <location>
        <begin position="3"/>
        <end position="225"/>
    </location>
</feature>
<dbReference type="PROSITE" id="PS51704">
    <property type="entry name" value="GP_PDE"/>
    <property type="match status" value="1"/>
</dbReference>
<dbReference type="EMBL" id="JACHJS010000001">
    <property type="protein sequence ID" value="MBB4969195.1"/>
    <property type="molecule type" value="Genomic_DNA"/>
</dbReference>
<comment type="caution">
    <text evidence="2">The sequence shown here is derived from an EMBL/GenBank/DDBJ whole genome shotgun (WGS) entry which is preliminary data.</text>
</comment>
<dbReference type="InterPro" id="IPR030395">
    <property type="entry name" value="GP_PDE_dom"/>
</dbReference>
<proteinExistence type="predicted"/>
<protein>
    <submittedName>
        <fullName evidence="2">Glycerophosphoryl diester phosphodiesterase</fullName>
        <ecNumber evidence="2">3.1.4.46</ecNumber>
    </submittedName>
</protein>
<dbReference type="Pfam" id="PF03009">
    <property type="entry name" value="GDPD"/>
    <property type="match status" value="1"/>
</dbReference>
<dbReference type="RefSeq" id="WP_184674886.1">
    <property type="nucleotide sequence ID" value="NZ_BAABAI010000021.1"/>
</dbReference>
<accession>A0A7W7TCE9</accession>
<evidence type="ECO:0000313" key="2">
    <source>
        <dbReference type="EMBL" id="MBB4969195.1"/>
    </source>
</evidence>
<dbReference type="InterPro" id="IPR017946">
    <property type="entry name" value="PLC-like_Pdiesterase_TIM-brl"/>
</dbReference>
<dbReference type="EC" id="3.1.4.46" evidence="2"/>
<evidence type="ECO:0000259" key="1">
    <source>
        <dbReference type="PROSITE" id="PS51704"/>
    </source>
</evidence>
<dbReference type="GO" id="GO:0008889">
    <property type="term" value="F:glycerophosphodiester phosphodiesterase activity"/>
    <property type="evidence" value="ECO:0007669"/>
    <property type="project" value="UniProtKB-EC"/>
</dbReference>
<dbReference type="GO" id="GO:0006629">
    <property type="term" value="P:lipid metabolic process"/>
    <property type="evidence" value="ECO:0007669"/>
    <property type="project" value="InterPro"/>
</dbReference>
<dbReference type="PANTHER" id="PTHR46211">
    <property type="entry name" value="GLYCEROPHOSPHORYL DIESTER PHOSPHODIESTERASE"/>
    <property type="match status" value="1"/>
</dbReference>
<dbReference type="Gene3D" id="3.20.20.190">
    <property type="entry name" value="Phosphatidylinositol (PI) phosphodiesterase"/>
    <property type="match status" value="1"/>
</dbReference>
<reference evidence="2 3" key="1">
    <citation type="submission" date="2020-08" db="EMBL/GenBank/DDBJ databases">
        <title>Sequencing the genomes of 1000 actinobacteria strains.</title>
        <authorList>
            <person name="Klenk H.-P."/>
        </authorList>
    </citation>
    <scope>NUCLEOTIDE SEQUENCE [LARGE SCALE GENOMIC DNA]</scope>
    <source>
        <strain evidence="2 3">DSM 45084</strain>
    </source>
</reference>
<dbReference type="AlphaFoldDB" id="A0A7W7TCE9"/>
<gene>
    <name evidence="2" type="ORF">F4559_006554</name>
</gene>
<dbReference type="Proteomes" id="UP000542674">
    <property type="component" value="Unassembled WGS sequence"/>
</dbReference>
<name>A0A7W7TCE9_9PSEU</name>
<organism evidence="2 3">
    <name type="scientific">Saccharothrix violaceirubra</name>
    <dbReference type="NCBI Taxonomy" id="413306"/>
    <lineage>
        <taxon>Bacteria</taxon>
        <taxon>Bacillati</taxon>
        <taxon>Actinomycetota</taxon>
        <taxon>Actinomycetes</taxon>
        <taxon>Pseudonocardiales</taxon>
        <taxon>Pseudonocardiaceae</taxon>
        <taxon>Saccharothrix</taxon>
    </lineage>
</organism>
<dbReference type="PANTHER" id="PTHR46211:SF13">
    <property type="entry name" value="GLYCEROPHOSPHODIESTER PHOSPHODIESTERASE 1-RELATED"/>
    <property type="match status" value="1"/>
</dbReference>
<evidence type="ECO:0000313" key="3">
    <source>
        <dbReference type="Proteomes" id="UP000542674"/>
    </source>
</evidence>
<keyword evidence="3" id="KW-1185">Reference proteome</keyword>
<sequence length="232" mass="25821">MWPEVVAHRGASTAFAEHTLAAYERAIADGADGLECDVRLTRDDHLVCVHDRTIDRTSDGRGAVSSLTFDQLNTHDFGSWHGESADVLELDTLLGLAADHGKQVFVETKHPVRYGDRVEQRLAAVLRRYRVQAVMMSFSVTAVRRFKTLRPDVPTVLLFGHRWPERLPTFADFAGPGVHLLHRYPERGRGAYCWTADSAPDVAMCVERGVRFLATNNPAGTRGMLADNLSRP</sequence>
<keyword evidence="2" id="KW-0378">Hydrolase</keyword>
<dbReference type="SUPFAM" id="SSF51695">
    <property type="entry name" value="PLC-like phosphodiesterases"/>
    <property type="match status" value="1"/>
</dbReference>